<dbReference type="AlphaFoldDB" id="A0A3S4TC46"/>
<evidence type="ECO:0000313" key="1">
    <source>
        <dbReference type="EMBL" id="VEG74494.1"/>
    </source>
</evidence>
<dbReference type="KEGG" id="asla:NCTC11923_01128"/>
<name>A0A3S4TC46_9ACTO</name>
<organism evidence="1 2">
    <name type="scientific">Actinomyces slackii</name>
    <dbReference type="NCBI Taxonomy" id="52774"/>
    <lineage>
        <taxon>Bacteria</taxon>
        <taxon>Bacillati</taxon>
        <taxon>Actinomycetota</taxon>
        <taxon>Actinomycetes</taxon>
        <taxon>Actinomycetales</taxon>
        <taxon>Actinomycetaceae</taxon>
        <taxon>Actinomyces</taxon>
    </lineage>
</organism>
<dbReference type="EMBL" id="LR134363">
    <property type="protein sequence ID" value="VEG74494.1"/>
    <property type="molecule type" value="Genomic_DNA"/>
</dbReference>
<evidence type="ECO:0000313" key="2">
    <source>
        <dbReference type="Proteomes" id="UP000276899"/>
    </source>
</evidence>
<sequence>MSLAVGIDEIEAARASMSAATGDQFADGEKYVAGTGIGE</sequence>
<protein>
    <submittedName>
        <fullName evidence="1">Uncharacterized protein</fullName>
    </submittedName>
</protein>
<keyword evidence="2" id="KW-1185">Reference proteome</keyword>
<gene>
    <name evidence="1" type="ORF">NCTC11923_01128</name>
</gene>
<reference evidence="1 2" key="1">
    <citation type="submission" date="2018-12" db="EMBL/GenBank/DDBJ databases">
        <authorList>
            <consortium name="Pathogen Informatics"/>
        </authorList>
    </citation>
    <scope>NUCLEOTIDE SEQUENCE [LARGE SCALE GENOMIC DNA]</scope>
    <source>
        <strain evidence="1 2">NCTC11923</strain>
    </source>
</reference>
<proteinExistence type="predicted"/>
<accession>A0A3S4TC46</accession>
<dbReference type="Proteomes" id="UP000276899">
    <property type="component" value="Chromosome"/>
</dbReference>